<keyword evidence="5" id="KW-0408">Iron</keyword>
<evidence type="ECO:0000256" key="5">
    <source>
        <dbReference type="ARBA" id="ARBA00023004"/>
    </source>
</evidence>
<feature type="transmembrane region" description="Helical" evidence="7">
    <location>
        <begin position="20"/>
        <end position="40"/>
    </location>
</feature>
<protein>
    <submittedName>
        <fullName evidence="9">Type cbb3 cytochrome oxidase biogenesis protein CcoG, involved in Cu oxidation</fullName>
    </submittedName>
</protein>
<evidence type="ECO:0000256" key="1">
    <source>
        <dbReference type="ARBA" id="ARBA00022448"/>
    </source>
</evidence>
<dbReference type="GO" id="GO:0046872">
    <property type="term" value="F:metal ion binding"/>
    <property type="evidence" value="ECO:0007669"/>
    <property type="project" value="UniProtKB-KW"/>
</dbReference>
<keyword evidence="4" id="KW-0249">Electron transport</keyword>
<keyword evidence="6" id="KW-0411">Iron-sulfur</keyword>
<proteinExistence type="predicted"/>
<dbReference type="PROSITE" id="PS51379">
    <property type="entry name" value="4FE4S_FER_2"/>
    <property type="match status" value="1"/>
</dbReference>
<dbReference type="Gene3D" id="2.60.40.10">
    <property type="entry name" value="Immunoglobulins"/>
    <property type="match status" value="1"/>
</dbReference>
<dbReference type="InterPro" id="IPR017900">
    <property type="entry name" value="4Fe4S_Fe_S_CS"/>
</dbReference>
<sequence>MKQGVKPQGRLAPWREGVQWLVSLLLLTIPFLQAGGQSLLRLDAGSRTLLFFGASLRIEEFYLFLIVVLILVFGFLFVTMLFGRVWCGWLCPQTTLCDLADWADARLGGLPPAPWQRLARHISYLALSALVASNMVWYFIAPPQFFQRLTSGDIGAVAGITLTSVLLLVYLDLAFVRRSFCKSVCPYGRIQLMTMERGTLTLEFNPARKDACLRCGSCVRACPMGIDIRDGLQVECINCGRCLDACREVMGKRGGKGLIRYSFGNAPGEPVRLNRKAIILGALLLLLATLLAFGIAGRKEATLKLQRAAGAQVKLLPDGSLVNFYTVYLENRATRGGAFSLEAAPLPGRRVELIGPVQGLRIPGNANRKVDLALKVNPAPAGALTGELRLVSEGKVLAATPLPVAVE</sequence>
<dbReference type="InterPro" id="IPR013783">
    <property type="entry name" value="Ig-like_fold"/>
</dbReference>
<accession>A0A6S6M326</accession>
<feature type="transmembrane region" description="Helical" evidence="7">
    <location>
        <begin position="61"/>
        <end position="82"/>
    </location>
</feature>
<organism evidence="9 10">
    <name type="scientific">Citrifermentans bremense</name>
    <dbReference type="NCBI Taxonomy" id="60035"/>
    <lineage>
        <taxon>Bacteria</taxon>
        <taxon>Pseudomonadati</taxon>
        <taxon>Thermodesulfobacteriota</taxon>
        <taxon>Desulfuromonadia</taxon>
        <taxon>Geobacterales</taxon>
        <taxon>Geobacteraceae</taxon>
        <taxon>Citrifermentans</taxon>
    </lineage>
</organism>
<keyword evidence="3" id="KW-0479">Metal-binding</keyword>
<evidence type="ECO:0000313" key="9">
    <source>
        <dbReference type="EMBL" id="BCG48133.1"/>
    </source>
</evidence>
<dbReference type="PANTHER" id="PTHR30176:SF3">
    <property type="entry name" value="FERREDOXIN-TYPE PROTEIN NAPH"/>
    <property type="match status" value="1"/>
</dbReference>
<feature type="transmembrane region" description="Helical" evidence="7">
    <location>
        <begin position="121"/>
        <end position="140"/>
    </location>
</feature>
<dbReference type="Proteomes" id="UP000515472">
    <property type="component" value="Chromosome"/>
</dbReference>
<evidence type="ECO:0000313" key="10">
    <source>
        <dbReference type="Proteomes" id="UP000515472"/>
    </source>
</evidence>
<dbReference type="KEGG" id="gbn:GEOBRER4_28830"/>
<dbReference type="InterPro" id="IPR051684">
    <property type="entry name" value="Electron_Trans/Redox"/>
</dbReference>
<dbReference type="PANTHER" id="PTHR30176">
    <property type="entry name" value="FERREDOXIN-TYPE PROTEIN NAPH"/>
    <property type="match status" value="1"/>
</dbReference>
<dbReference type="Gene3D" id="3.30.70.20">
    <property type="match status" value="1"/>
</dbReference>
<evidence type="ECO:0000256" key="6">
    <source>
        <dbReference type="ARBA" id="ARBA00023014"/>
    </source>
</evidence>
<keyword evidence="7" id="KW-1133">Transmembrane helix</keyword>
<dbReference type="GO" id="GO:0005886">
    <property type="term" value="C:plasma membrane"/>
    <property type="evidence" value="ECO:0007669"/>
    <property type="project" value="TreeGrafter"/>
</dbReference>
<evidence type="ECO:0000256" key="2">
    <source>
        <dbReference type="ARBA" id="ARBA00022485"/>
    </source>
</evidence>
<keyword evidence="10" id="KW-1185">Reference proteome</keyword>
<keyword evidence="7" id="KW-0472">Membrane</keyword>
<reference evidence="9 10" key="1">
    <citation type="submission" date="2020-06" db="EMBL/GenBank/DDBJ databases">
        <title>Interaction of electrochemicaly active bacteria, Geobacter bremensis R4 on different carbon anode.</title>
        <authorList>
            <person name="Meng L."/>
            <person name="Yoshida N."/>
        </authorList>
    </citation>
    <scope>NUCLEOTIDE SEQUENCE [LARGE SCALE GENOMIC DNA]</scope>
    <source>
        <strain evidence="9 10">R4</strain>
    </source>
</reference>
<dbReference type="Pfam" id="PF12801">
    <property type="entry name" value="Fer4_5"/>
    <property type="match status" value="2"/>
</dbReference>
<feature type="transmembrane region" description="Helical" evidence="7">
    <location>
        <begin position="277"/>
        <end position="297"/>
    </location>
</feature>
<dbReference type="SUPFAM" id="SSF54862">
    <property type="entry name" value="4Fe-4S ferredoxins"/>
    <property type="match status" value="1"/>
</dbReference>
<evidence type="ECO:0000256" key="3">
    <source>
        <dbReference type="ARBA" id="ARBA00022723"/>
    </source>
</evidence>
<dbReference type="AlphaFoldDB" id="A0A6S6M326"/>
<name>A0A6S6M326_9BACT</name>
<dbReference type="GO" id="GO:0051539">
    <property type="term" value="F:4 iron, 4 sulfur cluster binding"/>
    <property type="evidence" value="ECO:0007669"/>
    <property type="project" value="UniProtKB-KW"/>
</dbReference>
<gene>
    <name evidence="9" type="ORF">GEOBRER4_n3005</name>
</gene>
<feature type="domain" description="4Fe-4S ferredoxin-type" evidence="8">
    <location>
        <begin position="200"/>
        <end position="231"/>
    </location>
</feature>
<dbReference type="Pfam" id="PF13746">
    <property type="entry name" value="Fer4_18"/>
    <property type="match status" value="1"/>
</dbReference>
<keyword evidence="1" id="KW-0813">Transport</keyword>
<dbReference type="EMBL" id="AP023213">
    <property type="protein sequence ID" value="BCG48133.1"/>
    <property type="molecule type" value="Genomic_DNA"/>
</dbReference>
<evidence type="ECO:0000259" key="8">
    <source>
        <dbReference type="PROSITE" id="PS51379"/>
    </source>
</evidence>
<keyword evidence="2" id="KW-0004">4Fe-4S</keyword>
<evidence type="ECO:0000256" key="4">
    <source>
        <dbReference type="ARBA" id="ARBA00022982"/>
    </source>
</evidence>
<dbReference type="PROSITE" id="PS00198">
    <property type="entry name" value="4FE4S_FER_1"/>
    <property type="match status" value="1"/>
</dbReference>
<dbReference type="InterPro" id="IPR017896">
    <property type="entry name" value="4Fe4S_Fe-S-bd"/>
</dbReference>
<evidence type="ECO:0000256" key="7">
    <source>
        <dbReference type="SAM" id="Phobius"/>
    </source>
</evidence>
<feature type="transmembrane region" description="Helical" evidence="7">
    <location>
        <begin position="152"/>
        <end position="171"/>
    </location>
</feature>
<keyword evidence="7" id="KW-0812">Transmembrane</keyword>